<dbReference type="InterPro" id="IPR036909">
    <property type="entry name" value="Cyt_c-like_dom_sf"/>
</dbReference>
<keyword evidence="4 10" id="KW-0812">Transmembrane</keyword>
<evidence type="ECO:0000256" key="10">
    <source>
        <dbReference type="SAM" id="Phobius"/>
    </source>
</evidence>
<name>A0AAF0BLL9_9PROT</name>
<feature type="binding site" description="covalent" evidence="9">
    <location>
        <position position="183"/>
    </location>
    <ligand>
        <name>heme c</name>
        <dbReference type="ChEBI" id="CHEBI:61717"/>
    </ligand>
</feature>
<dbReference type="Gene3D" id="1.20.5.100">
    <property type="entry name" value="Cytochrome c1, transmembrane anchor, C-terminal"/>
    <property type="match status" value="1"/>
</dbReference>
<evidence type="ECO:0000256" key="1">
    <source>
        <dbReference type="ARBA" id="ARBA00004370"/>
    </source>
</evidence>
<dbReference type="PANTHER" id="PTHR10266">
    <property type="entry name" value="CYTOCHROME C1"/>
    <property type="match status" value="1"/>
</dbReference>
<feature type="chain" id="PRO_5042082594" description="Cytochrome c1" evidence="11">
    <location>
        <begin position="26"/>
        <end position="260"/>
    </location>
</feature>
<keyword evidence="14" id="KW-1185">Reference proteome</keyword>
<dbReference type="Proteomes" id="UP001217500">
    <property type="component" value="Chromosome"/>
</dbReference>
<evidence type="ECO:0000256" key="9">
    <source>
        <dbReference type="PIRSR" id="PIRSR602326-1"/>
    </source>
</evidence>
<evidence type="ECO:0000256" key="11">
    <source>
        <dbReference type="SAM" id="SignalP"/>
    </source>
</evidence>
<dbReference type="InterPro" id="IPR002326">
    <property type="entry name" value="Cyt_c1"/>
</dbReference>
<feature type="domain" description="Cytochrome c" evidence="12">
    <location>
        <begin position="47"/>
        <end position="199"/>
    </location>
</feature>
<dbReference type="SUPFAM" id="SSF46626">
    <property type="entry name" value="Cytochrome c"/>
    <property type="match status" value="1"/>
</dbReference>
<keyword evidence="8 10" id="KW-0472">Membrane</keyword>
<evidence type="ECO:0000313" key="14">
    <source>
        <dbReference type="Proteomes" id="UP001217500"/>
    </source>
</evidence>
<dbReference type="PANTHER" id="PTHR10266:SF3">
    <property type="entry name" value="CYTOCHROME C1, HEME PROTEIN, MITOCHONDRIAL"/>
    <property type="match status" value="1"/>
</dbReference>
<dbReference type="KEGG" id="gso:PH603_13735"/>
<feature type="binding site" description="covalent" evidence="9">
    <location>
        <position position="64"/>
    </location>
    <ligand>
        <name>heme c</name>
        <dbReference type="ChEBI" id="CHEBI:61717"/>
    </ligand>
</feature>
<keyword evidence="6 10" id="KW-1133">Transmembrane helix</keyword>
<dbReference type="EMBL" id="CP116805">
    <property type="protein sequence ID" value="WCL53595.1"/>
    <property type="molecule type" value="Genomic_DNA"/>
</dbReference>
<dbReference type="Gene3D" id="1.10.760.10">
    <property type="entry name" value="Cytochrome c-like domain"/>
    <property type="match status" value="1"/>
</dbReference>
<dbReference type="GO" id="GO:0016020">
    <property type="term" value="C:membrane"/>
    <property type="evidence" value="ECO:0007669"/>
    <property type="project" value="UniProtKB-SubCell"/>
</dbReference>
<evidence type="ECO:0000259" key="12">
    <source>
        <dbReference type="PROSITE" id="PS51007"/>
    </source>
</evidence>
<dbReference type="GO" id="GO:0009055">
    <property type="term" value="F:electron transfer activity"/>
    <property type="evidence" value="ECO:0007669"/>
    <property type="project" value="InterPro"/>
</dbReference>
<accession>A0AAF0BLL9</accession>
<keyword evidence="11" id="KW-0732">Signal</keyword>
<feature type="binding site" description="covalent" evidence="9">
    <location>
        <position position="60"/>
    </location>
    <ligand>
        <name>heme c</name>
        <dbReference type="ChEBI" id="CHEBI:61717"/>
    </ligand>
</feature>
<evidence type="ECO:0000256" key="3">
    <source>
        <dbReference type="ARBA" id="ARBA00022617"/>
    </source>
</evidence>
<feature type="transmembrane region" description="Helical" evidence="10">
    <location>
        <begin position="227"/>
        <end position="244"/>
    </location>
</feature>
<gene>
    <name evidence="13" type="ORF">PH603_13735</name>
</gene>
<comment type="cofactor">
    <cofactor evidence="9">
        <name>heme c</name>
        <dbReference type="ChEBI" id="CHEBI:61717"/>
    </cofactor>
    <text evidence="9">Binds 1 heme c group covalently per subunit.</text>
</comment>
<keyword evidence="3 9" id="KW-0349">Heme</keyword>
<evidence type="ECO:0000313" key="13">
    <source>
        <dbReference type="EMBL" id="WCL53595.1"/>
    </source>
</evidence>
<evidence type="ECO:0000256" key="2">
    <source>
        <dbReference type="ARBA" id="ARBA00016165"/>
    </source>
</evidence>
<dbReference type="GO" id="GO:0046872">
    <property type="term" value="F:metal ion binding"/>
    <property type="evidence" value="ECO:0007669"/>
    <property type="project" value="UniProtKB-KW"/>
</dbReference>
<proteinExistence type="predicted"/>
<dbReference type="GO" id="GO:0020037">
    <property type="term" value="F:heme binding"/>
    <property type="evidence" value="ECO:0007669"/>
    <property type="project" value="InterPro"/>
</dbReference>
<reference evidence="13" key="1">
    <citation type="submission" date="2023-01" db="EMBL/GenBank/DDBJ databases">
        <title>The genome sequence of Kordiimonadaceae bacterium 6D33.</title>
        <authorList>
            <person name="Liu Y."/>
        </authorList>
    </citation>
    <scope>NUCLEOTIDE SEQUENCE</scope>
    <source>
        <strain evidence="13">6D33</strain>
    </source>
</reference>
<dbReference type="RefSeq" id="WP_289503107.1">
    <property type="nucleotide sequence ID" value="NZ_CP116805.1"/>
</dbReference>
<keyword evidence="7 9" id="KW-0408">Iron</keyword>
<feature type="binding site" description="covalent" evidence="9">
    <location>
        <position position="63"/>
    </location>
    <ligand>
        <name>heme c</name>
        <dbReference type="ChEBI" id="CHEBI:61717"/>
    </ligand>
</feature>
<sequence length="260" mass="28413">MKMIKNFALALTAVAGLTMAANASAAGAHPKQVEWQFEGPFGTFDTASAQRGFQVFKQVCASCHSLKYFKFRNLAALGYEEDMIKAFAAEYEVPGEPDEFGEPTMIKAMPQHGIPAPFANENAARASNGGALPPDLSLIVKARHDGANYVYSLMTGYEDAPADVSVTPGKSYNPYFKGGQIGMASPLSDDIVEYEDGTKATQDQLARDVVNFLTFVAEPHLEQSHSMGLHVILFLLVLTIILYFSMKKVWKPVKEGKEFD</sequence>
<dbReference type="AlphaFoldDB" id="A0AAF0BLL9"/>
<evidence type="ECO:0000256" key="5">
    <source>
        <dbReference type="ARBA" id="ARBA00022723"/>
    </source>
</evidence>
<organism evidence="13 14">
    <name type="scientific">Gimibacter soli</name>
    <dbReference type="NCBI Taxonomy" id="3024400"/>
    <lineage>
        <taxon>Bacteria</taxon>
        <taxon>Pseudomonadati</taxon>
        <taxon>Pseudomonadota</taxon>
        <taxon>Alphaproteobacteria</taxon>
        <taxon>Kordiimonadales</taxon>
        <taxon>Temperatibacteraceae</taxon>
        <taxon>Gimibacter</taxon>
    </lineage>
</organism>
<evidence type="ECO:0000256" key="7">
    <source>
        <dbReference type="ARBA" id="ARBA00023004"/>
    </source>
</evidence>
<evidence type="ECO:0000256" key="4">
    <source>
        <dbReference type="ARBA" id="ARBA00022692"/>
    </source>
</evidence>
<dbReference type="Pfam" id="PF02167">
    <property type="entry name" value="Cytochrom_C1"/>
    <property type="match status" value="1"/>
</dbReference>
<comment type="subcellular location">
    <subcellularLocation>
        <location evidence="1">Membrane</location>
    </subcellularLocation>
</comment>
<feature type="signal peptide" evidence="11">
    <location>
        <begin position="1"/>
        <end position="25"/>
    </location>
</feature>
<protein>
    <recommendedName>
        <fullName evidence="2">Cytochrome c1</fullName>
    </recommendedName>
</protein>
<dbReference type="PROSITE" id="PS51007">
    <property type="entry name" value="CYTC"/>
    <property type="match status" value="1"/>
</dbReference>
<evidence type="ECO:0000256" key="8">
    <source>
        <dbReference type="ARBA" id="ARBA00023136"/>
    </source>
</evidence>
<dbReference type="InterPro" id="IPR009056">
    <property type="entry name" value="Cyt_c-like_dom"/>
</dbReference>
<dbReference type="PRINTS" id="PR00603">
    <property type="entry name" value="CYTOCHROMEC1"/>
</dbReference>
<keyword evidence="5 9" id="KW-0479">Metal-binding</keyword>
<evidence type="ECO:0000256" key="6">
    <source>
        <dbReference type="ARBA" id="ARBA00022989"/>
    </source>
</evidence>